<dbReference type="RefSeq" id="WP_198660877.1">
    <property type="nucleotide sequence ID" value="NZ_CP059488.1"/>
</dbReference>
<proteinExistence type="predicted"/>
<dbReference type="GO" id="GO:0045098">
    <property type="term" value="C:type III intermediate filament"/>
    <property type="evidence" value="ECO:0007669"/>
    <property type="project" value="TreeGrafter"/>
</dbReference>
<gene>
    <name evidence="2" type="ORF">H2515_02780</name>
</gene>
<dbReference type="PANTHER" id="PTHR34707:SF1">
    <property type="entry name" value="VIMENTIN-TYPE INTERMEDIATE FILAMENT-ASSOCIATED COILED-COIL PROTEIN"/>
    <property type="match status" value="1"/>
</dbReference>
<dbReference type="Gene3D" id="1.20.5.340">
    <property type="match status" value="1"/>
</dbReference>
<evidence type="ECO:0000313" key="2">
    <source>
        <dbReference type="EMBL" id="QQD73263.1"/>
    </source>
</evidence>
<dbReference type="EMBL" id="CP059488">
    <property type="protein sequence ID" value="QQD73263.1"/>
    <property type="molecule type" value="Genomic_DNA"/>
</dbReference>
<dbReference type="SUPFAM" id="SSF63825">
    <property type="entry name" value="YWTD domain"/>
    <property type="match status" value="1"/>
</dbReference>
<reference evidence="2 3" key="1">
    <citation type="submission" date="2020-07" db="EMBL/GenBank/DDBJ databases">
        <title>Complete genome sequence analysis of Acidithiobacillus ferrivorans XJFY6S-08 reveals extreme environmental adaptation to alpine acid mine drainage.</title>
        <authorList>
            <person name="Yan L."/>
            <person name="Ni Y."/>
        </authorList>
    </citation>
    <scope>NUCLEOTIDE SEQUENCE [LARGE SCALE GENOMIC DNA]</scope>
    <source>
        <strain evidence="2 3">XJFY6S-08</strain>
    </source>
</reference>
<protein>
    <submittedName>
        <fullName evidence="2">DUF4915 domain-containing protein</fullName>
    </submittedName>
</protein>
<organism evidence="2 3">
    <name type="scientific">Acidithiobacillus ferrivorans</name>
    <dbReference type="NCBI Taxonomy" id="160808"/>
    <lineage>
        <taxon>Bacteria</taxon>
        <taxon>Pseudomonadati</taxon>
        <taxon>Pseudomonadota</taxon>
        <taxon>Acidithiobacillia</taxon>
        <taxon>Acidithiobacillales</taxon>
        <taxon>Acidithiobacillaceae</taxon>
        <taxon>Acidithiobacillus</taxon>
    </lineage>
</organism>
<dbReference type="PANTHER" id="PTHR34707">
    <property type="entry name" value="VIMENTIN-TYPE INTERMEDIATE FILAMENT-ASSOCIATED COILED-COIL PROTEIN"/>
    <property type="match status" value="1"/>
</dbReference>
<dbReference type="InterPro" id="IPR017481">
    <property type="entry name" value="CHP03032"/>
</dbReference>
<feature type="domain" description="Conserved hypothetical protein CHP03032" evidence="1">
    <location>
        <begin position="75"/>
        <end position="268"/>
    </location>
</feature>
<sequence length="490" mass="53541">MPNNDIFDKLIISSPNGGGLYFICEGNPVKLDNFYSTGLSVNGRKLIRGFQDSGVTIYDQSNVHEIDNKVMGFDDVHDVLIDGEFYYLVGTSGNEVVKVSAFGKELQRWVFPGEIDSMHINCLAKWNGAIVFSAFGDFSIGYDYKGKSLGSGFVQDLHSGQRLITDLSQPHSLVSVNDNLILANSETMEIVEYGPSCTVLRRKQFDGYTRGICVLGDIVYVGLSRSRNVEHSGVDNACVLAIEKTSWNEIWRLQLPCSEIYQIQSLGGQNDSIYLLTSIVSASSSKSQKALAVRDCQIADLTQAVSDRDGEIASLSQFISERDGQIVGLTQAVSDRDGEIASLSQFISERDGQIVGLTQAVSDRDGEIASLSQFISERDGQIVGLTQAVSDRDGEIASLSQFISERDGQIVGLTQAVSDRDGEIASLSQFISERDGQIVGLTQAVSDRDGEIASLSQSITDITNSLFWRATFPARWGLSLFKRKPLTEVP</sequence>
<dbReference type="AlphaFoldDB" id="A0A7T5BIG5"/>
<evidence type="ECO:0000259" key="1">
    <source>
        <dbReference type="Pfam" id="PF16261"/>
    </source>
</evidence>
<accession>A0A7T5BIG5</accession>
<dbReference type="Pfam" id="PF16261">
    <property type="entry name" value="DUF4915"/>
    <property type="match status" value="1"/>
</dbReference>
<evidence type="ECO:0000313" key="3">
    <source>
        <dbReference type="Proteomes" id="UP000595420"/>
    </source>
</evidence>
<dbReference type="Proteomes" id="UP000595420">
    <property type="component" value="Chromosome"/>
</dbReference>
<name>A0A7T5BIG5_9PROT</name>